<comment type="similarity">
    <text evidence="8">Belongs to the snail C2H2-type zinc-finger protein family.</text>
</comment>
<dbReference type="Pfam" id="PF13894">
    <property type="entry name" value="zf-C2H2_4"/>
    <property type="match status" value="1"/>
</dbReference>
<dbReference type="GO" id="GO:0005634">
    <property type="term" value="C:nucleus"/>
    <property type="evidence" value="ECO:0007669"/>
    <property type="project" value="UniProtKB-SubCell"/>
</dbReference>
<reference evidence="12 13" key="1">
    <citation type="journal article" date="2010" name="Science">
        <title>Genomic comparison of the ants Camponotus floridanus and Harpegnathos saltator.</title>
        <authorList>
            <person name="Bonasio R."/>
            <person name="Zhang G."/>
            <person name="Ye C."/>
            <person name="Mutti N.S."/>
            <person name="Fang X."/>
            <person name="Qin N."/>
            <person name="Donahue G."/>
            <person name="Yang P."/>
            <person name="Li Q."/>
            <person name="Li C."/>
            <person name="Zhang P."/>
            <person name="Huang Z."/>
            <person name="Berger S.L."/>
            <person name="Reinberg D."/>
            <person name="Wang J."/>
            <person name="Liebig J."/>
        </authorList>
    </citation>
    <scope>NUCLEOTIDE SEQUENCE [LARGE SCALE GENOMIC DNA]</scope>
    <source>
        <strain evidence="13">C129</strain>
    </source>
</reference>
<keyword evidence="6" id="KW-0238">DNA-binding</keyword>
<dbReference type="EMBL" id="GL439932">
    <property type="protein sequence ID" value="EFN66561.1"/>
    <property type="molecule type" value="Genomic_DNA"/>
</dbReference>
<dbReference type="InterPro" id="IPR013087">
    <property type="entry name" value="Znf_C2H2_type"/>
</dbReference>
<dbReference type="Proteomes" id="UP000000311">
    <property type="component" value="Unassembled WGS sequence"/>
</dbReference>
<evidence type="ECO:0000256" key="7">
    <source>
        <dbReference type="ARBA" id="ARBA00023242"/>
    </source>
</evidence>
<dbReference type="OrthoDB" id="6077919at2759"/>
<evidence type="ECO:0000256" key="5">
    <source>
        <dbReference type="ARBA" id="ARBA00022833"/>
    </source>
</evidence>
<keyword evidence="4 9" id="KW-0863">Zinc-finger</keyword>
<feature type="region of interest" description="Disordered" evidence="10">
    <location>
        <begin position="347"/>
        <end position="431"/>
    </location>
</feature>
<dbReference type="GO" id="GO:0008270">
    <property type="term" value="F:zinc ion binding"/>
    <property type="evidence" value="ECO:0007669"/>
    <property type="project" value="UniProtKB-KW"/>
</dbReference>
<evidence type="ECO:0000256" key="10">
    <source>
        <dbReference type="SAM" id="MobiDB-lite"/>
    </source>
</evidence>
<dbReference type="PANTHER" id="PTHR24388">
    <property type="entry name" value="ZINC FINGER PROTEIN"/>
    <property type="match status" value="1"/>
</dbReference>
<organism evidence="13">
    <name type="scientific">Camponotus floridanus</name>
    <name type="common">Florida carpenter ant</name>
    <dbReference type="NCBI Taxonomy" id="104421"/>
    <lineage>
        <taxon>Eukaryota</taxon>
        <taxon>Metazoa</taxon>
        <taxon>Ecdysozoa</taxon>
        <taxon>Arthropoda</taxon>
        <taxon>Hexapoda</taxon>
        <taxon>Insecta</taxon>
        <taxon>Pterygota</taxon>
        <taxon>Neoptera</taxon>
        <taxon>Endopterygota</taxon>
        <taxon>Hymenoptera</taxon>
        <taxon>Apocrita</taxon>
        <taxon>Aculeata</taxon>
        <taxon>Formicoidea</taxon>
        <taxon>Formicidae</taxon>
        <taxon>Formicinae</taxon>
        <taxon>Camponotus</taxon>
    </lineage>
</organism>
<proteinExistence type="inferred from homology"/>
<feature type="compositionally biased region" description="Basic and acidic residues" evidence="10">
    <location>
        <begin position="347"/>
        <end position="372"/>
    </location>
</feature>
<dbReference type="InParanoid" id="E2AJ29"/>
<evidence type="ECO:0000313" key="12">
    <source>
        <dbReference type="EMBL" id="EFN66561.1"/>
    </source>
</evidence>
<evidence type="ECO:0000259" key="11">
    <source>
        <dbReference type="PROSITE" id="PS50157"/>
    </source>
</evidence>
<evidence type="ECO:0000256" key="3">
    <source>
        <dbReference type="ARBA" id="ARBA00022737"/>
    </source>
</evidence>
<dbReference type="PANTHER" id="PTHR24388:SF54">
    <property type="entry name" value="PROTEIN ESCARGOT"/>
    <property type="match status" value="1"/>
</dbReference>
<dbReference type="AlphaFoldDB" id="E2AJ29"/>
<evidence type="ECO:0000256" key="9">
    <source>
        <dbReference type="PROSITE-ProRule" id="PRU00042"/>
    </source>
</evidence>
<comment type="subcellular location">
    <subcellularLocation>
        <location evidence="1">Nucleus</location>
    </subcellularLocation>
</comment>
<keyword evidence="5" id="KW-0862">Zinc</keyword>
<accession>E2AJ29</accession>
<dbReference type="InterPro" id="IPR050527">
    <property type="entry name" value="Snail/Krueppel_Znf"/>
</dbReference>
<evidence type="ECO:0000256" key="4">
    <source>
        <dbReference type="ARBA" id="ARBA00022771"/>
    </source>
</evidence>
<dbReference type="PROSITE" id="PS50157">
    <property type="entry name" value="ZINC_FINGER_C2H2_2"/>
    <property type="match status" value="3"/>
</dbReference>
<dbReference type="GO" id="GO:0000978">
    <property type="term" value="F:RNA polymerase II cis-regulatory region sequence-specific DNA binding"/>
    <property type="evidence" value="ECO:0007669"/>
    <property type="project" value="TreeGrafter"/>
</dbReference>
<protein>
    <submittedName>
        <fullName evidence="12">Zinc finger protein 236</fullName>
    </submittedName>
</protein>
<feature type="compositionally biased region" description="Basic and acidic residues" evidence="10">
    <location>
        <begin position="389"/>
        <end position="413"/>
    </location>
</feature>
<sequence length="431" mass="48915">MSANMLTEQNVIMEFTDSSDTVPIGFITTDDGHTLFAMGEHEDGTWEIMTTPITLMPQNNIMSSALIKTVDGNFVLHSPIFQLNVEGSSGTVMQQVNLLPIQQNASMITEQLKVVQNVNECAITEPLSIREDSSILLNKEENCKRQTEGQTTIDNYLKNKSISTAVHKKSPGRPKKTENTQSLKCDICGQEFTKQMLYRRHMENHAEEKPHRCPKCPASFNIPTNFTLHMATHNIGDPKCPECGRKYTRMASLKSHMLLHVKEENLFCTECEDAFSTKVEQMPLGLRVYGEYVQVKDNERKTELCLKFTYADCRLVWCLSAASEESEMRATCLSLADRNLIVAAEASRERESEIREEGNARGRGEGRDEKLRRTIKRKRKRTTVACRRKREEMTERKSGRLWEDQSARGEEAAGPRAAYVPEKVQCPPLEA</sequence>
<dbReference type="SUPFAM" id="SSF57667">
    <property type="entry name" value="beta-beta-alpha zinc fingers"/>
    <property type="match status" value="2"/>
</dbReference>
<evidence type="ECO:0000256" key="8">
    <source>
        <dbReference type="ARBA" id="ARBA00037948"/>
    </source>
</evidence>
<keyword evidence="7" id="KW-0539">Nucleus</keyword>
<evidence type="ECO:0000256" key="2">
    <source>
        <dbReference type="ARBA" id="ARBA00022723"/>
    </source>
</evidence>
<gene>
    <name evidence="12" type="ORF">EAG_01971</name>
</gene>
<keyword evidence="3" id="KW-0677">Repeat</keyword>
<dbReference type="Pfam" id="PF00096">
    <property type="entry name" value="zf-C2H2"/>
    <property type="match status" value="2"/>
</dbReference>
<dbReference type="PROSITE" id="PS00028">
    <property type="entry name" value="ZINC_FINGER_C2H2_1"/>
    <property type="match status" value="3"/>
</dbReference>
<dbReference type="SMART" id="SM00355">
    <property type="entry name" value="ZnF_C2H2"/>
    <property type="match status" value="3"/>
</dbReference>
<dbReference type="GO" id="GO:0000981">
    <property type="term" value="F:DNA-binding transcription factor activity, RNA polymerase II-specific"/>
    <property type="evidence" value="ECO:0007669"/>
    <property type="project" value="TreeGrafter"/>
</dbReference>
<keyword evidence="13" id="KW-1185">Reference proteome</keyword>
<feature type="domain" description="C2H2-type" evidence="11">
    <location>
        <begin position="211"/>
        <end position="238"/>
    </location>
</feature>
<dbReference type="Gene3D" id="3.30.160.60">
    <property type="entry name" value="Classic Zinc Finger"/>
    <property type="match status" value="3"/>
</dbReference>
<feature type="domain" description="C2H2-type" evidence="11">
    <location>
        <begin position="183"/>
        <end position="210"/>
    </location>
</feature>
<name>E2AJ29_CAMFO</name>
<evidence type="ECO:0000256" key="1">
    <source>
        <dbReference type="ARBA" id="ARBA00004123"/>
    </source>
</evidence>
<feature type="compositionally biased region" description="Basic residues" evidence="10">
    <location>
        <begin position="373"/>
        <end position="388"/>
    </location>
</feature>
<dbReference type="FunFam" id="3.30.160.60:FF:000100">
    <property type="entry name" value="Zinc finger 45-like"/>
    <property type="match status" value="1"/>
</dbReference>
<dbReference type="OMA" id="NECAITE"/>
<dbReference type="InterPro" id="IPR036236">
    <property type="entry name" value="Znf_C2H2_sf"/>
</dbReference>
<evidence type="ECO:0000313" key="13">
    <source>
        <dbReference type="Proteomes" id="UP000000311"/>
    </source>
</evidence>
<feature type="domain" description="C2H2-type" evidence="11">
    <location>
        <begin position="238"/>
        <end position="265"/>
    </location>
</feature>
<keyword evidence="2" id="KW-0479">Metal-binding</keyword>
<evidence type="ECO:0000256" key="6">
    <source>
        <dbReference type="ARBA" id="ARBA00023125"/>
    </source>
</evidence>